<evidence type="ECO:0000313" key="2">
    <source>
        <dbReference type="EMBL" id="KAG8363081.1"/>
    </source>
</evidence>
<evidence type="ECO:0000256" key="1">
    <source>
        <dbReference type="SAM" id="MobiDB-lite"/>
    </source>
</evidence>
<evidence type="ECO:0000313" key="3">
    <source>
        <dbReference type="Proteomes" id="UP000826271"/>
    </source>
</evidence>
<sequence length="290" mass="32934">MEVPPPNVERVKVAENDLMPSTQASVSVPAVKKRKILAVSKPTPKPTPKPPSIAVNRSKGSQSRSFHEKEEHEQTGFIEGCRLVICLDGCHFMLETIRMILMKMIHVKRDKMKMCKGELCPNIVTLLEENKKKSMEFIAHWNGHDQFELEGSFGDSHLMTPLHGLEEWPKSALPPLQPPIKENMPRRPKKQNRVKTPQEIEEEKANKAKQKARTNLSLKSTKSRKEEHVEVPPPNVERCEKRKRKKDQDSIITTRVTRTAVKVAGNDLMPSKRSEDKGSEQMETLLSSAS</sequence>
<feature type="compositionally biased region" description="Basic and acidic residues" evidence="1">
    <location>
        <begin position="270"/>
        <end position="280"/>
    </location>
</feature>
<comment type="caution">
    <text evidence="2">The sequence shown here is derived from an EMBL/GenBank/DDBJ whole genome shotgun (WGS) entry which is preliminary data.</text>
</comment>
<dbReference type="AlphaFoldDB" id="A0AAV6W0S6"/>
<gene>
    <name evidence="2" type="ORF">BUALT_BualtUnG0006200</name>
</gene>
<name>A0AAV6W0S6_9LAMI</name>
<dbReference type="Proteomes" id="UP000826271">
    <property type="component" value="Unassembled WGS sequence"/>
</dbReference>
<organism evidence="2 3">
    <name type="scientific">Buddleja alternifolia</name>
    <dbReference type="NCBI Taxonomy" id="168488"/>
    <lineage>
        <taxon>Eukaryota</taxon>
        <taxon>Viridiplantae</taxon>
        <taxon>Streptophyta</taxon>
        <taxon>Embryophyta</taxon>
        <taxon>Tracheophyta</taxon>
        <taxon>Spermatophyta</taxon>
        <taxon>Magnoliopsida</taxon>
        <taxon>eudicotyledons</taxon>
        <taxon>Gunneridae</taxon>
        <taxon>Pentapetalae</taxon>
        <taxon>asterids</taxon>
        <taxon>lamiids</taxon>
        <taxon>Lamiales</taxon>
        <taxon>Scrophulariaceae</taxon>
        <taxon>Buddlejeae</taxon>
        <taxon>Buddleja</taxon>
    </lineage>
</organism>
<proteinExistence type="predicted"/>
<feature type="region of interest" description="Disordered" evidence="1">
    <location>
        <begin position="37"/>
        <end position="71"/>
    </location>
</feature>
<feature type="compositionally biased region" description="Polar residues" evidence="1">
    <location>
        <begin position="281"/>
        <end position="290"/>
    </location>
</feature>
<keyword evidence="3" id="KW-1185">Reference proteome</keyword>
<accession>A0AAV6W0S6</accession>
<protein>
    <submittedName>
        <fullName evidence="2">Uncharacterized protein</fullName>
    </submittedName>
</protein>
<dbReference type="EMBL" id="WHWC01000072">
    <property type="protein sequence ID" value="KAG8363081.1"/>
    <property type="molecule type" value="Genomic_DNA"/>
</dbReference>
<feature type="compositionally biased region" description="Low complexity" evidence="1">
    <location>
        <begin position="253"/>
        <end position="264"/>
    </location>
</feature>
<feature type="region of interest" description="Disordered" evidence="1">
    <location>
        <begin position="171"/>
        <end position="290"/>
    </location>
</feature>
<reference evidence="2" key="1">
    <citation type="submission" date="2019-10" db="EMBL/GenBank/DDBJ databases">
        <authorList>
            <person name="Zhang R."/>
            <person name="Pan Y."/>
            <person name="Wang J."/>
            <person name="Ma R."/>
            <person name="Yu S."/>
        </authorList>
    </citation>
    <scope>NUCLEOTIDE SEQUENCE</scope>
    <source>
        <strain evidence="2">LA-IB0</strain>
        <tissue evidence="2">Leaf</tissue>
    </source>
</reference>